<dbReference type="InterPro" id="IPR008920">
    <property type="entry name" value="TF_FadR/GntR_C"/>
</dbReference>
<dbReference type="InterPro" id="IPR000524">
    <property type="entry name" value="Tscrpt_reg_HTH_GntR"/>
</dbReference>
<dbReference type="Pfam" id="PF00392">
    <property type="entry name" value="GntR"/>
    <property type="match status" value="1"/>
</dbReference>
<dbReference type="PANTHER" id="PTHR43537:SF45">
    <property type="entry name" value="GNTR FAMILY REGULATORY PROTEIN"/>
    <property type="match status" value="1"/>
</dbReference>
<reference evidence="5 6" key="1">
    <citation type="submission" date="2018-03" db="EMBL/GenBank/DDBJ databases">
        <title>Genomic Encyclopedia of Archaeal and Bacterial Type Strains, Phase II (KMG-II): from individual species to whole genera.</title>
        <authorList>
            <person name="Goeker M."/>
        </authorList>
    </citation>
    <scope>NUCLEOTIDE SEQUENCE [LARGE SCALE GENOMIC DNA]</scope>
    <source>
        <strain evidence="5 6">DSM 44889</strain>
    </source>
</reference>
<evidence type="ECO:0000313" key="6">
    <source>
        <dbReference type="Proteomes" id="UP000245469"/>
    </source>
</evidence>
<sequence length="210" mass="22284">MTSRRADALAALLRDRVLSGELPPGTPLREEALAGEHGVSRHTVRTALAGLVAERLASAAPFAGVRVAQLDDDDVRSLQDLRRAVESEAVRLLGERWGAAWPAAVVAALDERADALARAEAGAEDEPLAVLREHAALHEALVAAAGSARLTEAAAALGAEVRLFTAHLQLHRTPAGLAEQHRAYLRDVRERGPAAVREHLAASEKALLSR</sequence>
<dbReference type="Gene3D" id="1.10.10.10">
    <property type="entry name" value="Winged helix-like DNA-binding domain superfamily/Winged helix DNA-binding domain"/>
    <property type="match status" value="1"/>
</dbReference>
<keyword evidence="2 5" id="KW-0238">DNA-binding</keyword>
<dbReference type="EMBL" id="QGDQ01000024">
    <property type="protein sequence ID" value="PWJ49897.1"/>
    <property type="molecule type" value="Genomic_DNA"/>
</dbReference>
<dbReference type="SMART" id="SM00345">
    <property type="entry name" value="HTH_GNTR"/>
    <property type="match status" value="1"/>
</dbReference>
<evidence type="ECO:0000313" key="5">
    <source>
        <dbReference type="EMBL" id="PWJ49897.1"/>
    </source>
</evidence>
<keyword evidence="1" id="KW-0805">Transcription regulation</keyword>
<dbReference type="PROSITE" id="PS50949">
    <property type="entry name" value="HTH_GNTR"/>
    <property type="match status" value="1"/>
</dbReference>
<comment type="caution">
    <text evidence="5">The sequence shown here is derived from an EMBL/GenBank/DDBJ whole genome shotgun (WGS) entry which is preliminary data.</text>
</comment>
<dbReference type="InterPro" id="IPR036390">
    <property type="entry name" value="WH_DNA-bd_sf"/>
</dbReference>
<keyword evidence="6" id="KW-1185">Reference proteome</keyword>
<dbReference type="AlphaFoldDB" id="A0A316AIW9"/>
<accession>A0A316AIW9</accession>
<organism evidence="5 6">
    <name type="scientific">Quadrisphaera granulorum</name>
    <dbReference type="NCBI Taxonomy" id="317664"/>
    <lineage>
        <taxon>Bacteria</taxon>
        <taxon>Bacillati</taxon>
        <taxon>Actinomycetota</taxon>
        <taxon>Actinomycetes</taxon>
        <taxon>Kineosporiales</taxon>
        <taxon>Kineosporiaceae</taxon>
        <taxon>Quadrisphaera</taxon>
    </lineage>
</organism>
<evidence type="ECO:0000259" key="4">
    <source>
        <dbReference type="PROSITE" id="PS50949"/>
    </source>
</evidence>
<dbReference type="OrthoDB" id="3172099at2"/>
<dbReference type="SUPFAM" id="SSF48008">
    <property type="entry name" value="GntR ligand-binding domain-like"/>
    <property type="match status" value="1"/>
</dbReference>
<dbReference type="SUPFAM" id="SSF46785">
    <property type="entry name" value="Winged helix' DNA-binding domain"/>
    <property type="match status" value="1"/>
</dbReference>
<dbReference type="InterPro" id="IPR036388">
    <property type="entry name" value="WH-like_DNA-bd_sf"/>
</dbReference>
<dbReference type="Proteomes" id="UP000245469">
    <property type="component" value="Unassembled WGS sequence"/>
</dbReference>
<evidence type="ECO:0000256" key="2">
    <source>
        <dbReference type="ARBA" id="ARBA00023125"/>
    </source>
</evidence>
<feature type="domain" description="HTH gntR-type" evidence="4">
    <location>
        <begin position="3"/>
        <end position="70"/>
    </location>
</feature>
<dbReference type="RefSeq" id="WP_109775737.1">
    <property type="nucleotide sequence ID" value="NZ_QGDQ01000024.1"/>
</dbReference>
<dbReference type="PANTHER" id="PTHR43537">
    <property type="entry name" value="TRANSCRIPTIONAL REGULATOR, GNTR FAMILY"/>
    <property type="match status" value="1"/>
</dbReference>
<dbReference type="Gene3D" id="1.20.120.530">
    <property type="entry name" value="GntR ligand-binding domain-like"/>
    <property type="match status" value="1"/>
</dbReference>
<proteinExistence type="predicted"/>
<evidence type="ECO:0000256" key="3">
    <source>
        <dbReference type="ARBA" id="ARBA00023163"/>
    </source>
</evidence>
<keyword evidence="3" id="KW-0804">Transcription</keyword>
<dbReference type="Pfam" id="PF07729">
    <property type="entry name" value="FCD"/>
    <property type="match status" value="1"/>
</dbReference>
<gene>
    <name evidence="5" type="ORF">BXY45_12463</name>
</gene>
<evidence type="ECO:0000256" key="1">
    <source>
        <dbReference type="ARBA" id="ARBA00023015"/>
    </source>
</evidence>
<dbReference type="GO" id="GO:0003700">
    <property type="term" value="F:DNA-binding transcription factor activity"/>
    <property type="evidence" value="ECO:0007669"/>
    <property type="project" value="InterPro"/>
</dbReference>
<dbReference type="GO" id="GO:0003677">
    <property type="term" value="F:DNA binding"/>
    <property type="evidence" value="ECO:0007669"/>
    <property type="project" value="UniProtKB-KW"/>
</dbReference>
<dbReference type="InterPro" id="IPR011711">
    <property type="entry name" value="GntR_C"/>
</dbReference>
<protein>
    <submittedName>
        <fullName evidence="5">DNA-binding GntR family transcriptional regulator</fullName>
    </submittedName>
</protein>
<name>A0A316AIW9_9ACTN</name>